<dbReference type="Pfam" id="PF17170">
    <property type="entry name" value="DUF5128"/>
    <property type="match status" value="1"/>
</dbReference>
<dbReference type="PROSITE" id="PS51257">
    <property type="entry name" value="PROKAR_LIPOPROTEIN"/>
    <property type="match status" value="1"/>
</dbReference>
<dbReference type="EMBL" id="VSSQ01001951">
    <property type="protein sequence ID" value="MPM12293.1"/>
    <property type="molecule type" value="Genomic_DNA"/>
</dbReference>
<gene>
    <name evidence="1" type="ORF">SDC9_58645</name>
</gene>
<sequence length="383" mass="43562">MKKTRINYLILTLAIFTGNLFTTSCNKRNHAIQSIVVDVNIDKSDLVIENAKIAEIIELRDSLPIGEIRKLEYYGEKYFLLDKSSNKMLCFDKSGRSLYTINSLSSNSEEPFTIHNFFIDLNNNTLNIITQENSIFEYTIENGEFITKKDIDVNTYLISDGIMLNESSNQNIIALATLGPSHNLIITNDSHINRLLPFDQVRDFAFSEKAFASSGKGTLFIYGTDNNIYSITQDSAVPTYIIDFGNATLPPGKYENTSQLQEVFKNLEIATKIDNIFETEGFVSFSYFYFPKNSLDLSRRFVLYSKPNNISLNIKDNNYLFPIRTHSGRDTLVSITTPSSIINFSNSSAITKQIKEYINTNEITQTNHPLIIKWTISIEQPVK</sequence>
<evidence type="ECO:0000313" key="1">
    <source>
        <dbReference type="EMBL" id="MPM12293.1"/>
    </source>
</evidence>
<comment type="caution">
    <text evidence="1">The sequence shown here is derived from an EMBL/GenBank/DDBJ whole genome shotgun (WGS) entry which is preliminary data.</text>
</comment>
<reference evidence="1" key="1">
    <citation type="submission" date="2019-08" db="EMBL/GenBank/DDBJ databases">
        <authorList>
            <person name="Kucharzyk K."/>
            <person name="Murdoch R.W."/>
            <person name="Higgins S."/>
            <person name="Loffler F."/>
        </authorList>
    </citation>
    <scope>NUCLEOTIDE SEQUENCE</scope>
</reference>
<organism evidence="1">
    <name type="scientific">bioreactor metagenome</name>
    <dbReference type="NCBI Taxonomy" id="1076179"/>
    <lineage>
        <taxon>unclassified sequences</taxon>
        <taxon>metagenomes</taxon>
        <taxon>ecological metagenomes</taxon>
    </lineage>
</organism>
<accession>A0A644XDM8</accession>
<proteinExistence type="predicted"/>
<dbReference type="AlphaFoldDB" id="A0A644XDM8"/>
<name>A0A644XDM8_9ZZZZ</name>
<evidence type="ECO:0008006" key="2">
    <source>
        <dbReference type="Google" id="ProtNLM"/>
    </source>
</evidence>
<protein>
    <recommendedName>
        <fullName evidence="2">6-bladed beta-propeller</fullName>
    </recommendedName>
</protein>